<evidence type="ECO:0000313" key="8">
    <source>
        <dbReference type="Proteomes" id="UP000377803"/>
    </source>
</evidence>
<dbReference type="Proteomes" id="UP000377803">
    <property type="component" value="Chromosome"/>
</dbReference>
<comment type="cofactor">
    <cofactor evidence="1">
        <name>pyridoxal 5'-phosphate</name>
        <dbReference type="ChEBI" id="CHEBI:597326"/>
    </cofactor>
</comment>
<feature type="domain" description="Aminotransferase class V" evidence="6">
    <location>
        <begin position="20"/>
        <end position="380"/>
    </location>
</feature>
<dbReference type="Gene3D" id="3.40.640.10">
    <property type="entry name" value="Type I PLP-dependent aspartate aminotransferase-like (Major domain)"/>
    <property type="match status" value="1"/>
</dbReference>
<dbReference type="GO" id="GO:0016829">
    <property type="term" value="F:lyase activity"/>
    <property type="evidence" value="ECO:0007669"/>
    <property type="project" value="UniProtKB-KW"/>
</dbReference>
<dbReference type="OrthoDB" id="5817at2157"/>
<keyword evidence="7" id="KW-0456">Lyase</keyword>
<evidence type="ECO:0000259" key="6">
    <source>
        <dbReference type="Pfam" id="PF00266"/>
    </source>
</evidence>
<sequence>MNPEKIRKDFPIFQQRKNLVYLDNAATSQKPEKVTQAITNFYQENNSNVGRGLYDLANDATKEYRDARKIVSDFIGASRSEIVYVRNTTEAENLLAHSLEFEGDIVLSEMAHHSEQLPWRRKAEKEGKSVEYLETEEGKISTRSIEEKIDQDTGLVAVSHISNVFGAENHVDEIVDVAHENDALVVLDAAQSAPHMPLDVEELGVDFLCFSGHKMLGPSSIGVLYGRRELLQDMEPYQVGGGMIKSVQKNNVAYEDAPEKFEAGTENVAGAVVLAAAIEYLEEVGMEEIYSHDKELAGIMIEELKQIEGVNVLSPDDASLVSFTADWAHPHDIAEVLNQHGVAVRAGNHCAQPQMEELGITGTTRASPYLYNTEEDVEKFLEAVKDAKEAFEV</sequence>
<keyword evidence="3 7" id="KW-0808">Transferase</keyword>
<dbReference type="InterPro" id="IPR015424">
    <property type="entry name" value="PyrdxlP-dep_Trfase"/>
</dbReference>
<dbReference type="GO" id="GO:0030170">
    <property type="term" value="F:pyridoxal phosphate binding"/>
    <property type="evidence" value="ECO:0007669"/>
    <property type="project" value="InterPro"/>
</dbReference>
<dbReference type="PANTHER" id="PTHR43586">
    <property type="entry name" value="CYSTEINE DESULFURASE"/>
    <property type="match status" value="1"/>
</dbReference>
<dbReference type="Pfam" id="PF00266">
    <property type="entry name" value="Aminotran_5"/>
    <property type="match status" value="1"/>
</dbReference>
<dbReference type="KEGG" id="ncon:LC1Nh_0265"/>
<dbReference type="Gene3D" id="3.90.1150.10">
    <property type="entry name" value="Aspartate Aminotransferase, domain 1"/>
    <property type="match status" value="1"/>
</dbReference>
<reference evidence="8" key="1">
    <citation type="submission" date="2019-05" db="EMBL/GenBank/DDBJ databases">
        <title>Candidatus Nanohalobium constans, a novel model system to study the DPANN nano-sized archaea: genomic and physiological characterization of a nanoarchaeon co-cultured with its chitinotrophic host.</title>
        <authorList>
            <person name="La Cono V."/>
            <person name="Arcadi E."/>
            <person name="Crisafi F."/>
            <person name="Denaro R."/>
            <person name="La Spada G."/>
            <person name="Messina E."/>
            <person name="Smedile F."/>
            <person name="Toshchakov S.V."/>
            <person name="Shevchenko M.A."/>
            <person name="Golyshin P.N."/>
            <person name="Golyshina O.V."/>
            <person name="Ferrer M."/>
            <person name="Rohde M."/>
            <person name="Mushegian A."/>
            <person name="Sorokin D.Y."/>
            <person name="Giuliano L."/>
            <person name="Yakimov M.M."/>
        </authorList>
    </citation>
    <scope>NUCLEOTIDE SEQUENCE [LARGE SCALE GENOMIC DNA]</scope>
    <source>
        <strain evidence="8">LC1Nh</strain>
    </source>
</reference>
<protein>
    <recommendedName>
        <fullName evidence="2">cysteine desulfurase</fullName>
        <ecNumber evidence="2">2.8.1.7</ecNumber>
    </recommendedName>
</protein>
<dbReference type="SUPFAM" id="SSF53383">
    <property type="entry name" value="PLP-dependent transferases"/>
    <property type="match status" value="1"/>
</dbReference>
<proteinExistence type="predicted"/>
<evidence type="ECO:0000313" key="7">
    <source>
        <dbReference type="EMBL" id="QGA80168.1"/>
    </source>
</evidence>
<evidence type="ECO:0000256" key="5">
    <source>
        <dbReference type="ARBA" id="ARBA00050776"/>
    </source>
</evidence>
<accession>A0A5Q0UF34</accession>
<dbReference type="GO" id="GO:0031071">
    <property type="term" value="F:cysteine desulfurase activity"/>
    <property type="evidence" value="ECO:0007669"/>
    <property type="project" value="UniProtKB-EC"/>
</dbReference>
<keyword evidence="8" id="KW-1185">Reference proteome</keyword>
<dbReference type="PANTHER" id="PTHR43586:SF8">
    <property type="entry name" value="CYSTEINE DESULFURASE 1, CHLOROPLASTIC"/>
    <property type="match status" value="1"/>
</dbReference>
<dbReference type="CDD" id="cd06453">
    <property type="entry name" value="SufS_like"/>
    <property type="match status" value="1"/>
</dbReference>
<keyword evidence="4" id="KW-0663">Pyridoxal phosphate</keyword>
<organism evidence="7 8">
    <name type="scientific">Candidatus Nanohalobium constans</name>
    <dbReference type="NCBI Taxonomy" id="2565781"/>
    <lineage>
        <taxon>Archaea</taxon>
        <taxon>Candidatus Nanohalarchaeota</taxon>
        <taxon>Candidatus Nanohalobia</taxon>
        <taxon>Candidatus Nanohalobiales</taxon>
        <taxon>Candidatus Nanohalobiaceae</taxon>
        <taxon>Candidatus Nanohalobium</taxon>
    </lineage>
</organism>
<dbReference type="EC" id="2.8.1.7" evidence="2"/>
<dbReference type="GeneID" id="42364647"/>
<dbReference type="InterPro" id="IPR015422">
    <property type="entry name" value="PyrdxlP-dep_Trfase_small"/>
</dbReference>
<evidence type="ECO:0000256" key="4">
    <source>
        <dbReference type="ARBA" id="ARBA00022898"/>
    </source>
</evidence>
<gene>
    <name evidence="7" type="primary">sufS</name>
    <name evidence="7" type="ORF">LC1Nh_0265</name>
</gene>
<evidence type="ECO:0000256" key="3">
    <source>
        <dbReference type="ARBA" id="ARBA00022679"/>
    </source>
</evidence>
<dbReference type="EMBL" id="CP040089">
    <property type="protein sequence ID" value="QGA80168.1"/>
    <property type="molecule type" value="Genomic_DNA"/>
</dbReference>
<name>A0A5Q0UF34_9ARCH</name>
<evidence type="ECO:0000256" key="1">
    <source>
        <dbReference type="ARBA" id="ARBA00001933"/>
    </source>
</evidence>
<dbReference type="InterPro" id="IPR015421">
    <property type="entry name" value="PyrdxlP-dep_Trfase_major"/>
</dbReference>
<dbReference type="AlphaFoldDB" id="A0A5Q0UF34"/>
<dbReference type="InterPro" id="IPR000192">
    <property type="entry name" value="Aminotrans_V_dom"/>
</dbReference>
<dbReference type="GO" id="GO:0006534">
    <property type="term" value="P:cysteine metabolic process"/>
    <property type="evidence" value="ECO:0007669"/>
    <property type="project" value="InterPro"/>
</dbReference>
<comment type="catalytic activity">
    <reaction evidence="5">
        <text>(sulfur carrier)-H + L-cysteine = (sulfur carrier)-SH + L-alanine</text>
        <dbReference type="Rhea" id="RHEA:43892"/>
        <dbReference type="Rhea" id="RHEA-COMP:14737"/>
        <dbReference type="Rhea" id="RHEA-COMP:14739"/>
        <dbReference type="ChEBI" id="CHEBI:29917"/>
        <dbReference type="ChEBI" id="CHEBI:35235"/>
        <dbReference type="ChEBI" id="CHEBI:57972"/>
        <dbReference type="ChEBI" id="CHEBI:64428"/>
        <dbReference type="EC" id="2.8.1.7"/>
    </reaction>
</comment>
<dbReference type="NCBIfam" id="TIGR01979">
    <property type="entry name" value="sufS"/>
    <property type="match status" value="1"/>
</dbReference>
<dbReference type="InterPro" id="IPR010970">
    <property type="entry name" value="Cys_dSase_SufS"/>
</dbReference>
<dbReference type="RefSeq" id="WP_153549906.1">
    <property type="nucleotide sequence ID" value="NZ_CP040089.1"/>
</dbReference>
<evidence type="ECO:0000256" key="2">
    <source>
        <dbReference type="ARBA" id="ARBA00012239"/>
    </source>
</evidence>